<dbReference type="AlphaFoldDB" id="A0A1R2C2S8"/>
<sequence>MNKTTSKIVIHKDFGIFVSPLQWKLLIQDTKKSLYPRNLDLLSYSQTPERVVKCNETIRKSMPHSWVLKKKSSQKTNVFQVKKNNIQRNSLRVKTPGTNSLPSMNSIDKYKQLGLKNIRNYNDSEDDFDEQSISSEINQSIVSNNKDLSKIDESRCTYNSKNNISTIIKQKLTKKLLKKSQSTIPRIVFTTKKYDIKFPF</sequence>
<dbReference type="EMBL" id="MPUH01000307">
    <property type="protein sequence ID" value="OMJ83343.1"/>
    <property type="molecule type" value="Genomic_DNA"/>
</dbReference>
<keyword evidence="2" id="KW-1185">Reference proteome</keyword>
<accession>A0A1R2C2S8</accession>
<proteinExistence type="predicted"/>
<protein>
    <submittedName>
        <fullName evidence="1">Uncharacterized protein</fullName>
    </submittedName>
</protein>
<evidence type="ECO:0000313" key="1">
    <source>
        <dbReference type="EMBL" id="OMJ83343.1"/>
    </source>
</evidence>
<comment type="caution">
    <text evidence="1">The sequence shown here is derived from an EMBL/GenBank/DDBJ whole genome shotgun (WGS) entry which is preliminary data.</text>
</comment>
<reference evidence="1 2" key="1">
    <citation type="submission" date="2016-11" db="EMBL/GenBank/DDBJ databases">
        <title>The macronuclear genome of Stentor coeruleus: a giant cell with tiny introns.</title>
        <authorList>
            <person name="Slabodnick M."/>
            <person name="Ruby J.G."/>
            <person name="Reiff S.B."/>
            <person name="Swart E.C."/>
            <person name="Gosai S."/>
            <person name="Prabakaran S."/>
            <person name="Witkowska E."/>
            <person name="Larue G.E."/>
            <person name="Fisher S."/>
            <person name="Freeman R.M."/>
            <person name="Gunawardena J."/>
            <person name="Chu W."/>
            <person name="Stover N.A."/>
            <person name="Gregory B.D."/>
            <person name="Nowacki M."/>
            <person name="Derisi J."/>
            <person name="Roy S.W."/>
            <person name="Marshall W.F."/>
            <person name="Sood P."/>
        </authorList>
    </citation>
    <scope>NUCLEOTIDE SEQUENCE [LARGE SCALE GENOMIC DNA]</scope>
    <source>
        <strain evidence="1">WM001</strain>
    </source>
</reference>
<evidence type="ECO:0000313" key="2">
    <source>
        <dbReference type="Proteomes" id="UP000187209"/>
    </source>
</evidence>
<gene>
    <name evidence="1" type="ORF">SteCoe_15742</name>
</gene>
<name>A0A1R2C2S8_9CILI</name>
<dbReference type="Proteomes" id="UP000187209">
    <property type="component" value="Unassembled WGS sequence"/>
</dbReference>
<organism evidence="1 2">
    <name type="scientific">Stentor coeruleus</name>
    <dbReference type="NCBI Taxonomy" id="5963"/>
    <lineage>
        <taxon>Eukaryota</taxon>
        <taxon>Sar</taxon>
        <taxon>Alveolata</taxon>
        <taxon>Ciliophora</taxon>
        <taxon>Postciliodesmatophora</taxon>
        <taxon>Heterotrichea</taxon>
        <taxon>Heterotrichida</taxon>
        <taxon>Stentoridae</taxon>
        <taxon>Stentor</taxon>
    </lineage>
</organism>